<feature type="domain" description="Mce/MlaD" evidence="2">
    <location>
        <begin position="39"/>
        <end position="138"/>
    </location>
</feature>
<gene>
    <name evidence="3" type="ORF">Cflav_PD3784</name>
</gene>
<dbReference type="InterPro" id="IPR052336">
    <property type="entry name" value="MlaD_Phospholipid_Transporter"/>
</dbReference>
<dbReference type="Pfam" id="PF02470">
    <property type="entry name" value="MlaD"/>
    <property type="match status" value="1"/>
</dbReference>
<proteinExistence type="predicted"/>
<organism evidence="3 4">
    <name type="scientific">Pedosphaera parvula (strain Ellin514)</name>
    <dbReference type="NCBI Taxonomy" id="320771"/>
    <lineage>
        <taxon>Bacteria</taxon>
        <taxon>Pseudomonadati</taxon>
        <taxon>Verrucomicrobiota</taxon>
        <taxon>Pedosphaerae</taxon>
        <taxon>Pedosphaerales</taxon>
        <taxon>Pedosphaeraceae</taxon>
        <taxon>Pedosphaera</taxon>
    </lineage>
</organism>
<dbReference type="OrthoDB" id="9806984at2"/>
<dbReference type="PANTHER" id="PTHR33371">
    <property type="entry name" value="INTERMEMBRANE PHOSPHOLIPID TRANSPORT SYSTEM BINDING PROTEIN MLAD-RELATED"/>
    <property type="match status" value="1"/>
</dbReference>
<feature type="transmembrane region" description="Helical" evidence="1">
    <location>
        <begin position="12"/>
        <end position="34"/>
    </location>
</feature>
<dbReference type="EMBL" id="ABOX02000012">
    <property type="protein sequence ID" value="EEF61067.1"/>
    <property type="molecule type" value="Genomic_DNA"/>
</dbReference>
<evidence type="ECO:0000313" key="3">
    <source>
        <dbReference type="EMBL" id="EEF61067.1"/>
    </source>
</evidence>
<protein>
    <submittedName>
        <fullName evidence="3">Mammalian cell entry related domain protein</fullName>
    </submittedName>
</protein>
<dbReference type="Proteomes" id="UP000003688">
    <property type="component" value="Unassembled WGS sequence"/>
</dbReference>
<keyword evidence="1" id="KW-1133">Transmembrane helix</keyword>
<dbReference type="AlphaFoldDB" id="B9XGL6"/>
<keyword evidence="1" id="KW-0812">Transmembrane</keyword>
<dbReference type="PANTHER" id="PTHR33371:SF4">
    <property type="entry name" value="INTERMEMBRANE PHOSPHOLIPID TRANSPORT SYSTEM BINDING PROTEIN MLAD"/>
    <property type="match status" value="1"/>
</dbReference>
<evidence type="ECO:0000313" key="4">
    <source>
        <dbReference type="Proteomes" id="UP000003688"/>
    </source>
</evidence>
<keyword evidence="1" id="KW-0472">Membrane</keyword>
<comment type="caution">
    <text evidence="3">The sequence shown here is derived from an EMBL/GenBank/DDBJ whole genome shotgun (WGS) entry which is preliminary data.</text>
</comment>
<dbReference type="RefSeq" id="WP_007414962.1">
    <property type="nucleotide sequence ID" value="NZ_ABOX02000012.1"/>
</dbReference>
<reference evidence="3 4" key="1">
    <citation type="journal article" date="2011" name="J. Bacteriol.">
        <title>Genome sequence of 'Pedosphaera parvula' Ellin514, an aerobic Verrucomicrobial isolate from pasture soil.</title>
        <authorList>
            <person name="Kant R."/>
            <person name="van Passel M.W."/>
            <person name="Sangwan P."/>
            <person name="Palva A."/>
            <person name="Lucas S."/>
            <person name="Copeland A."/>
            <person name="Lapidus A."/>
            <person name="Glavina Del Rio T."/>
            <person name="Dalin E."/>
            <person name="Tice H."/>
            <person name="Bruce D."/>
            <person name="Goodwin L."/>
            <person name="Pitluck S."/>
            <person name="Chertkov O."/>
            <person name="Larimer F.W."/>
            <person name="Land M.L."/>
            <person name="Hauser L."/>
            <person name="Brettin T.S."/>
            <person name="Detter J.C."/>
            <person name="Han S."/>
            <person name="de Vos W.M."/>
            <person name="Janssen P.H."/>
            <person name="Smidt H."/>
        </authorList>
    </citation>
    <scope>NUCLEOTIDE SEQUENCE [LARGE SCALE GENOMIC DNA]</scope>
    <source>
        <strain evidence="3 4">Ellin514</strain>
    </source>
</reference>
<keyword evidence="4" id="KW-1185">Reference proteome</keyword>
<accession>B9XGL6</accession>
<dbReference type="STRING" id="320771.Cflav_PD3784"/>
<dbReference type="InterPro" id="IPR003399">
    <property type="entry name" value="Mce/MlaD"/>
</dbReference>
<sequence length="333" mass="35986">MSMKANPAKIGAFVVGGLVLLVGTIVLFGSGRFFSHRVPLVVYFSDSVNGLVVGAPVKFKGVPVGTVKRIQIKVDDTGEASRIPVVIEIDEKQVLSSGGTSEIFKNPNYVKDQINKGLRASLESESFITGKLYIALDYYKNAGPPQFVQKEGPYQEIPSISTGLSEFIKSIGRIDIVGISTKLDETLTQLNQLVGQLQVKQMSEGVVKVLNSADKLINSSDLKDAIISLGKTSEETRKVLTRLDQQLDPLTTGINTTTAEATKSLTELRQTLEQIRGLVGSDSPLIGQIDGALQEFSDASRSVRILSDYLARNPKAILTGKKGSAQLNEHPQK</sequence>
<evidence type="ECO:0000259" key="2">
    <source>
        <dbReference type="Pfam" id="PF02470"/>
    </source>
</evidence>
<name>B9XGL6_PEDPL</name>
<evidence type="ECO:0000256" key="1">
    <source>
        <dbReference type="SAM" id="Phobius"/>
    </source>
</evidence>